<accession>A0ACA9RH57</accession>
<evidence type="ECO:0000313" key="2">
    <source>
        <dbReference type="Proteomes" id="UP000789366"/>
    </source>
</evidence>
<name>A0ACA9RH57_9GLOM</name>
<comment type="caution">
    <text evidence="1">The sequence shown here is derived from an EMBL/GenBank/DDBJ whole genome shotgun (WGS) entry which is preliminary data.</text>
</comment>
<protein>
    <submittedName>
        <fullName evidence="1">15699_t:CDS:1</fullName>
    </submittedName>
</protein>
<gene>
    <name evidence="1" type="ORF">SPELUC_LOCUS17502</name>
</gene>
<dbReference type="Proteomes" id="UP000789366">
    <property type="component" value="Unassembled WGS sequence"/>
</dbReference>
<proteinExistence type="predicted"/>
<feature type="non-terminal residue" evidence="1">
    <location>
        <position position="1"/>
    </location>
</feature>
<evidence type="ECO:0000313" key="1">
    <source>
        <dbReference type="EMBL" id="CAG8794191.1"/>
    </source>
</evidence>
<reference evidence="1" key="1">
    <citation type="submission" date="2021-06" db="EMBL/GenBank/DDBJ databases">
        <authorList>
            <person name="Kallberg Y."/>
            <person name="Tangrot J."/>
            <person name="Rosling A."/>
        </authorList>
    </citation>
    <scope>NUCLEOTIDE SEQUENCE</scope>
    <source>
        <strain evidence="1">28 12/20/2015</strain>
    </source>
</reference>
<sequence length="111" mass="12742">FLNECKIEPFERKIDQYLRCLNTISDGKKDKRKERAEILFRAYREASHSPSHKTNAGAQMEPEVLAKDVINFQIFVLVSSNRSKKSEKVGKGTFVQAGDNEPAENYGHQRK</sequence>
<feature type="non-terminal residue" evidence="1">
    <location>
        <position position="111"/>
    </location>
</feature>
<organism evidence="1 2">
    <name type="scientific">Cetraspora pellucida</name>
    <dbReference type="NCBI Taxonomy" id="1433469"/>
    <lineage>
        <taxon>Eukaryota</taxon>
        <taxon>Fungi</taxon>
        <taxon>Fungi incertae sedis</taxon>
        <taxon>Mucoromycota</taxon>
        <taxon>Glomeromycotina</taxon>
        <taxon>Glomeromycetes</taxon>
        <taxon>Diversisporales</taxon>
        <taxon>Gigasporaceae</taxon>
        <taxon>Cetraspora</taxon>
    </lineage>
</organism>
<dbReference type="EMBL" id="CAJVPW010072192">
    <property type="protein sequence ID" value="CAG8794191.1"/>
    <property type="molecule type" value="Genomic_DNA"/>
</dbReference>
<keyword evidence="2" id="KW-1185">Reference proteome</keyword>